<organism evidence="2 3">
    <name type="scientific">Corynebacterium callunae DSM 20147</name>
    <dbReference type="NCBI Taxonomy" id="1121353"/>
    <lineage>
        <taxon>Bacteria</taxon>
        <taxon>Bacillati</taxon>
        <taxon>Actinomycetota</taxon>
        <taxon>Actinomycetes</taxon>
        <taxon>Mycobacteriales</taxon>
        <taxon>Corynebacteriaceae</taxon>
        <taxon>Corynebacterium</taxon>
    </lineage>
</organism>
<dbReference type="RefSeq" id="WP_015650503.1">
    <property type="nucleotide sequence ID" value="NC_020506.1"/>
</dbReference>
<dbReference type="STRING" id="1121353.H924_03075"/>
<reference evidence="2 3" key="1">
    <citation type="submission" date="2013-02" db="EMBL/GenBank/DDBJ databases">
        <title>The complete genome sequence of Corynebacterium callunae DSM 20147.</title>
        <authorList>
            <person name="Ruckert C."/>
            <person name="Albersmeier A."/>
            <person name="Kalinowski J."/>
        </authorList>
    </citation>
    <scope>NUCLEOTIDE SEQUENCE [LARGE SCALE GENOMIC DNA]</scope>
    <source>
        <strain evidence="2 3">DSM 20147</strain>
    </source>
</reference>
<dbReference type="InterPro" id="IPR039374">
    <property type="entry name" value="SIP_fam"/>
</dbReference>
<dbReference type="PANTHER" id="PTHR30157">
    <property type="entry name" value="FERRIC REDUCTASE, NADPH-DEPENDENT"/>
    <property type="match status" value="1"/>
</dbReference>
<dbReference type="InterPro" id="IPR017938">
    <property type="entry name" value="Riboflavin_synthase-like_b-brl"/>
</dbReference>
<evidence type="ECO:0000313" key="2">
    <source>
        <dbReference type="EMBL" id="AGG66065.1"/>
    </source>
</evidence>
<accession>M1UDM7</accession>
<dbReference type="CDD" id="cd06193">
    <property type="entry name" value="siderophore_interacting"/>
    <property type="match status" value="1"/>
</dbReference>
<dbReference type="InterPro" id="IPR013113">
    <property type="entry name" value="SIP_FAD-bd"/>
</dbReference>
<dbReference type="Pfam" id="PF04954">
    <property type="entry name" value="SIP"/>
    <property type="match status" value="1"/>
</dbReference>
<dbReference type="Pfam" id="PF08021">
    <property type="entry name" value="FAD_binding_9"/>
    <property type="match status" value="1"/>
</dbReference>
<dbReference type="HOGENOM" id="CLU_040923_2_0_11"/>
<dbReference type="GO" id="GO:0016491">
    <property type="term" value="F:oxidoreductase activity"/>
    <property type="evidence" value="ECO:0007669"/>
    <property type="project" value="InterPro"/>
</dbReference>
<dbReference type="InterPro" id="IPR007037">
    <property type="entry name" value="SIP_rossman_dom"/>
</dbReference>
<sequence length="303" mass="32523">MAFLPVTACVESIEQLSPNFIRIVFSGPEMRTVGSHKPVFDQRIKLIFPNPGKDLPPLPANGDWYANWSALPEDSRGVMRTYSIRSLNMGAHATTLTVDFVLHTAPGFTGPAATWAANAQVGDKLLIIAPRLDAESMGGIEFDHGNAQCIVLAGDETAAPAIARILEDLAANSDSSLTGTALIEVPEKADILPIAAPAGIQVKWLPRQGRNHGELLFESLGITAKHLTATPADGDTLVWETPAFSATGEPVSSDSTARGEYYWIAGESGVVTTIRRSLIKDKGLDRSRVAFMGYWKRGVAMRG</sequence>
<protein>
    <recommendedName>
        <fullName evidence="1">FAD-binding FR-type domain-containing protein</fullName>
    </recommendedName>
</protein>
<feature type="domain" description="FAD-binding FR-type" evidence="1">
    <location>
        <begin position="3"/>
        <end position="137"/>
    </location>
</feature>
<proteinExistence type="predicted"/>
<dbReference type="EMBL" id="CP004354">
    <property type="protein sequence ID" value="AGG66065.1"/>
    <property type="molecule type" value="Genomic_DNA"/>
</dbReference>
<gene>
    <name evidence="2" type="ORF">H924_03075</name>
</gene>
<dbReference type="PANTHER" id="PTHR30157:SF0">
    <property type="entry name" value="NADPH-DEPENDENT FERRIC-CHELATE REDUCTASE"/>
    <property type="match status" value="1"/>
</dbReference>
<dbReference type="Gene3D" id="2.40.30.10">
    <property type="entry name" value="Translation factors"/>
    <property type="match status" value="1"/>
</dbReference>
<dbReference type="OrthoDB" id="3291337at2"/>
<dbReference type="PATRIC" id="fig|1121353.3.peg.636"/>
<dbReference type="Proteomes" id="UP000011760">
    <property type="component" value="Chromosome"/>
</dbReference>
<dbReference type="PROSITE" id="PS51384">
    <property type="entry name" value="FAD_FR"/>
    <property type="match status" value="1"/>
</dbReference>
<dbReference type="InterPro" id="IPR039261">
    <property type="entry name" value="FNR_nucleotide-bd"/>
</dbReference>
<dbReference type="InterPro" id="IPR017927">
    <property type="entry name" value="FAD-bd_FR_type"/>
</dbReference>
<dbReference type="SUPFAM" id="SSF63380">
    <property type="entry name" value="Riboflavin synthase domain-like"/>
    <property type="match status" value="1"/>
</dbReference>
<dbReference type="Gene3D" id="3.40.50.80">
    <property type="entry name" value="Nucleotide-binding domain of ferredoxin-NADP reductase (FNR) module"/>
    <property type="match status" value="1"/>
</dbReference>
<dbReference type="AlphaFoldDB" id="M1UDM7"/>
<dbReference type="eggNOG" id="COG2375">
    <property type="taxonomic scope" value="Bacteria"/>
</dbReference>
<dbReference type="KEGG" id="ccn:H924_03075"/>
<evidence type="ECO:0000313" key="3">
    <source>
        <dbReference type="Proteomes" id="UP000011760"/>
    </source>
</evidence>
<evidence type="ECO:0000259" key="1">
    <source>
        <dbReference type="PROSITE" id="PS51384"/>
    </source>
</evidence>
<name>M1UDM7_9CORY</name>
<keyword evidence="3" id="KW-1185">Reference proteome</keyword>